<dbReference type="Pfam" id="PF01381">
    <property type="entry name" value="HTH_3"/>
    <property type="match status" value="1"/>
</dbReference>
<accession>A0ABV0F1R6</accession>
<dbReference type="CDD" id="cd00093">
    <property type="entry name" value="HTH_XRE"/>
    <property type="match status" value="1"/>
</dbReference>
<gene>
    <name evidence="2" type="ORF">BAU18_001593</name>
</gene>
<dbReference type="PROSITE" id="PS50943">
    <property type="entry name" value="HTH_CROC1"/>
    <property type="match status" value="1"/>
</dbReference>
<evidence type="ECO:0000313" key="3">
    <source>
        <dbReference type="Proteomes" id="UP001429357"/>
    </source>
</evidence>
<reference evidence="3" key="1">
    <citation type="submission" date="2016-06" db="EMBL/GenBank/DDBJ databases">
        <title>Four novel species of enterococci isolated from chicken manure.</title>
        <authorList>
            <person name="Van Tyne D."/>
        </authorList>
    </citation>
    <scope>NUCLEOTIDE SEQUENCE [LARGE SCALE GENOMIC DNA]</scope>
    <source>
        <strain evidence="3">JM9A</strain>
    </source>
</reference>
<name>A0ABV0F1R6_9ENTE</name>
<keyword evidence="3" id="KW-1185">Reference proteome</keyword>
<reference evidence="2 3" key="2">
    <citation type="submission" date="2024-02" db="EMBL/GenBank/DDBJ databases">
        <title>The Genome Sequence of Enterococcus diestrammenae JM9A.</title>
        <authorList>
            <person name="Earl A."/>
            <person name="Manson A."/>
            <person name="Gilmore M."/>
            <person name="Sanders J."/>
            <person name="Shea T."/>
            <person name="Howe W."/>
            <person name="Livny J."/>
            <person name="Cuomo C."/>
            <person name="Neafsey D."/>
            <person name="Birren B."/>
        </authorList>
    </citation>
    <scope>NUCLEOTIDE SEQUENCE [LARGE SCALE GENOMIC DNA]</scope>
    <source>
        <strain evidence="2 3">JM9A</strain>
    </source>
</reference>
<proteinExistence type="predicted"/>
<dbReference type="EMBL" id="MAEI02000001">
    <property type="protein sequence ID" value="MEO1782000.1"/>
    <property type="molecule type" value="Genomic_DNA"/>
</dbReference>
<dbReference type="Proteomes" id="UP001429357">
    <property type="component" value="Unassembled WGS sequence"/>
</dbReference>
<protein>
    <recommendedName>
        <fullName evidence="1">HTH cro/C1-type domain-containing protein</fullName>
    </recommendedName>
</protein>
<organism evidence="2 3">
    <name type="scientific">Enterococcus diestrammenae</name>
    <dbReference type="NCBI Taxonomy" id="1155073"/>
    <lineage>
        <taxon>Bacteria</taxon>
        <taxon>Bacillati</taxon>
        <taxon>Bacillota</taxon>
        <taxon>Bacilli</taxon>
        <taxon>Lactobacillales</taxon>
        <taxon>Enterococcaceae</taxon>
        <taxon>Enterococcus</taxon>
    </lineage>
</organism>
<comment type="caution">
    <text evidence="2">The sequence shown here is derived from an EMBL/GenBank/DDBJ whole genome shotgun (WGS) entry which is preliminary data.</text>
</comment>
<dbReference type="SUPFAM" id="SSF47413">
    <property type="entry name" value="lambda repressor-like DNA-binding domains"/>
    <property type="match status" value="1"/>
</dbReference>
<dbReference type="InterPro" id="IPR001387">
    <property type="entry name" value="Cro/C1-type_HTH"/>
</dbReference>
<evidence type="ECO:0000259" key="1">
    <source>
        <dbReference type="PROSITE" id="PS50943"/>
    </source>
</evidence>
<feature type="domain" description="HTH cro/C1-type" evidence="1">
    <location>
        <begin position="4"/>
        <end position="58"/>
    </location>
</feature>
<dbReference type="Gene3D" id="1.10.260.40">
    <property type="entry name" value="lambda repressor-like DNA-binding domains"/>
    <property type="match status" value="1"/>
</dbReference>
<dbReference type="SMART" id="SM00530">
    <property type="entry name" value="HTH_XRE"/>
    <property type="match status" value="1"/>
</dbReference>
<dbReference type="InterPro" id="IPR010982">
    <property type="entry name" value="Lambda_DNA-bd_dom_sf"/>
</dbReference>
<evidence type="ECO:0000313" key="2">
    <source>
        <dbReference type="EMBL" id="MEO1782000.1"/>
    </source>
</evidence>
<sequence length="79" mass="9758">MTRLRALREDYDLTIRELSNYLHCDYSLYSKYERGEREIPIRYLLDLRKLYGYNLEYILDLTDYSNKLPPKRKKLKNFS</sequence>